<comment type="caution">
    <text evidence="4">The sequence shown here is derived from an EMBL/GenBank/DDBJ whole genome shotgun (WGS) entry which is preliminary data.</text>
</comment>
<dbReference type="Pfam" id="PF00975">
    <property type="entry name" value="Thioesterase"/>
    <property type="match status" value="1"/>
</dbReference>
<comment type="similarity">
    <text evidence="1">Belongs to the thioesterase family.</text>
</comment>
<dbReference type="InterPro" id="IPR020802">
    <property type="entry name" value="TesA-like"/>
</dbReference>
<sequence>MATRTQILGAAGGPERADGAPSVLRWVRRRRGAPAVICFPHAGGTILSCARLAYALPDHINVAAVVLPGHDPAEPGAPVADARRLAGMLAEAIVHCAGEDDGGPLVLLGNSFGALLAFEVAQALERLDVPASRGMQIIVSGFRSPSLPPCDAPLHRLPRGPLLAELRERFGQGGFDHGAEHGIELGTELGASFADQQEAALRADLQACETYRPRLAPPLRCTLSVIRLLRDTSVSADELEAWREVCAGPVRFLALDAGHFPWTSAAPAFTALLTPLIAVDAVGKGEGAPGPLATVAAAPTAGKAALSAPLHPPRKS</sequence>
<reference evidence="4 5" key="1">
    <citation type="submission" date="2023-07" db="EMBL/GenBank/DDBJ databases">
        <title>Genomic Encyclopedia of Type Strains, Phase IV (KMG-IV): sequencing the most valuable type-strain genomes for metagenomic binning, comparative biology and taxonomic classification.</title>
        <authorList>
            <person name="Goeker M."/>
        </authorList>
    </citation>
    <scope>NUCLEOTIDE SEQUENCE [LARGE SCALE GENOMIC DNA]</scope>
    <source>
        <strain evidence="4 5">DSM 3770</strain>
    </source>
</reference>
<keyword evidence="2" id="KW-0378">Hydrolase</keyword>
<dbReference type="RefSeq" id="WP_237345614.1">
    <property type="nucleotide sequence ID" value="NZ_JABWGX010000011.1"/>
</dbReference>
<dbReference type="Proteomes" id="UP001241747">
    <property type="component" value="Unassembled WGS sequence"/>
</dbReference>
<dbReference type="InterPro" id="IPR012223">
    <property type="entry name" value="TEII"/>
</dbReference>
<evidence type="ECO:0000313" key="4">
    <source>
        <dbReference type="EMBL" id="MDQ0505113.1"/>
    </source>
</evidence>
<dbReference type="InterPro" id="IPR029058">
    <property type="entry name" value="AB_hydrolase_fold"/>
</dbReference>
<evidence type="ECO:0000256" key="2">
    <source>
        <dbReference type="ARBA" id="ARBA00022801"/>
    </source>
</evidence>
<evidence type="ECO:0000313" key="5">
    <source>
        <dbReference type="Proteomes" id="UP001241747"/>
    </source>
</evidence>
<dbReference type="SUPFAM" id="SSF53474">
    <property type="entry name" value="alpha/beta-Hydrolases"/>
    <property type="match status" value="1"/>
</dbReference>
<dbReference type="EMBL" id="JAUSVY010000003">
    <property type="protein sequence ID" value="MDQ0505113.1"/>
    <property type="molecule type" value="Genomic_DNA"/>
</dbReference>
<protein>
    <submittedName>
        <fullName evidence="4">Surfactin synthase thioesterase subunit</fullName>
    </submittedName>
</protein>
<evidence type="ECO:0000259" key="3">
    <source>
        <dbReference type="SMART" id="SM00824"/>
    </source>
</evidence>
<dbReference type="Gene3D" id="3.40.50.1820">
    <property type="entry name" value="alpha/beta hydrolase"/>
    <property type="match status" value="1"/>
</dbReference>
<dbReference type="InterPro" id="IPR001031">
    <property type="entry name" value="Thioesterase"/>
</dbReference>
<accession>A0ABU0LDA0</accession>
<name>A0ABU0LDA0_XANAG</name>
<feature type="domain" description="Thioesterase TesA-like" evidence="3">
    <location>
        <begin position="37"/>
        <end position="276"/>
    </location>
</feature>
<dbReference type="SMART" id="SM00824">
    <property type="entry name" value="PKS_TE"/>
    <property type="match status" value="1"/>
</dbReference>
<keyword evidence="5" id="KW-1185">Reference proteome</keyword>
<organism evidence="4 5">
    <name type="scientific">Xanthobacter agilis</name>
    <dbReference type="NCBI Taxonomy" id="47492"/>
    <lineage>
        <taxon>Bacteria</taxon>
        <taxon>Pseudomonadati</taxon>
        <taxon>Pseudomonadota</taxon>
        <taxon>Alphaproteobacteria</taxon>
        <taxon>Hyphomicrobiales</taxon>
        <taxon>Xanthobacteraceae</taxon>
        <taxon>Xanthobacter</taxon>
    </lineage>
</organism>
<dbReference type="PANTHER" id="PTHR11487">
    <property type="entry name" value="THIOESTERASE"/>
    <property type="match status" value="1"/>
</dbReference>
<proteinExistence type="inferred from homology"/>
<dbReference type="PANTHER" id="PTHR11487:SF0">
    <property type="entry name" value="S-ACYL FATTY ACID SYNTHASE THIOESTERASE, MEDIUM CHAIN"/>
    <property type="match status" value="1"/>
</dbReference>
<evidence type="ECO:0000256" key="1">
    <source>
        <dbReference type="ARBA" id="ARBA00007169"/>
    </source>
</evidence>
<gene>
    <name evidence="4" type="ORF">QOZ94_001895</name>
</gene>